<dbReference type="GO" id="GO:0004553">
    <property type="term" value="F:hydrolase activity, hydrolyzing O-glycosyl compounds"/>
    <property type="evidence" value="ECO:0007669"/>
    <property type="project" value="InterPro"/>
</dbReference>
<dbReference type="CDD" id="cd08990">
    <property type="entry name" value="GH43_AXH_like"/>
    <property type="match status" value="1"/>
</dbReference>
<keyword evidence="5" id="KW-0326">Glycosidase</keyword>
<comment type="caution">
    <text evidence="7">The sequence shown here is derived from an EMBL/GenBank/DDBJ whole genome shotgun (WGS) entry which is preliminary data.</text>
</comment>
<keyword evidence="4" id="KW-0119">Carbohydrate metabolism</keyword>
<dbReference type="InterPro" id="IPR052176">
    <property type="entry name" value="Glycosyl_Hydrlase_43_Enz"/>
</dbReference>
<feature type="site" description="Important for catalytic activity, responsible for pKa modulation of the active site Glu and correct orientation of both the proton donor and substrate" evidence="6">
    <location>
        <position position="89"/>
    </location>
</feature>
<comment type="similarity">
    <text evidence="1">Belongs to the glycosyl hydrolase 43 family.</text>
</comment>
<evidence type="ECO:0000313" key="8">
    <source>
        <dbReference type="Proteomes" id="UP000029646"/>
    </source>
</evidence>
<evidence type="ECO:0000256" key="4">
    <source>
        <dbReference type="ARBA" id="ARBA00023277"/>
    </source>
</evidence>
<gene>
    <name evidence="7" type="ORF">JCM19302_2349</name>
</gene>
<dbReference type="Pfam" id="PF04616">
    <property type="entry name" value="Glyco_hydro_43"/>
    <property type="match status" value="1"/>
</dbReference>
<accession>A0A090WB79</accession>
<keyword evidence="2" id="KW-0858">Xylan degradation</keyword>
<evidence type="ECO:0000256" key="1">
    <source>
        <dbReference type="ARBA" id="ARBA00009865"/>
    </source>
</evidence>
<dbReference type="Gene3D" id="2.115.10.20">
    <property type="entry name" value="Glycosyl hydrolase domain, family 43"/>
    <property type="match status" value="1"/>
</dbReference>
<evidence type="ECO:0000313" key="7">
    <source>
        <dbReference type="EMBL" id="GAL72689.1"/>
    </source>
</evidence>
<dbReference type="InterPro" id="IPR023296">
    <property type="entry name" value="Glyco_hydro_beta-prop_sf"/>
</dbReference>
<name>A0A090WB79_9FLAO</name>
<evidence type="ECO:0000256" key="6">
    <source>
        <dbReference type="PIRSR" id="PIRSR606710-2"/>
    </source>
</evidence>
<proteinExistence type="inferred from homology"/>
<evidence type="ECO:0000256" key="3">
    <source>
        <dbReference type="ARBA" id="ARBA00022801"/>
    </source>
</evidence>
<dbReference type="Proteomes" id="UP000029646">
    <property type="component" value="Unassembled WGS sequence"/>
</dbReference>
<dbReference type="AlphaFoldDB" id="A0A090WB79"/>
<keyword evidence="3" id="KW-0378">Hydrolase</keyword>
<protein>
    <submittedName>
        <fullName evidence="7">Uncharacterized protein</fullName>
    </submittedName>
</protein>
<dbReference type="EMBL" id="BBNS01000029">
    <property type="protein sequence ID" value="GAL72689.1"/>
    <property type="molecule type" value="Genomic_DNA"/>
</dbReference>
<dbReference type="InterPro" id="IPR006710">
    <property type="entry name" value="Glyco_hydro_43"/>
</dbReference>
<dbReference type="PANTHER" id="PTHR43772:SF2">
    <property type="entry name" value="PUTATIVE (AFU_ORTHOLOGUE AFUA_2G04480)-RELATED"/>
    <property type="match status" value="1"/>
</dbReference>
<evidence type="ECO:0000256" key="5">
    <source>
        <dbReference type="ARBA" id="ARBA00023295"/>
    </source>
</evidence>
<evidence type="ECO:0000256" key="2">
    <source>
        <dbReference type="ARBA" id="ARBA00022651"/>
    </source>
</evidence>
<organism evidence="7 8">
    <name type="scientific">Jejuia pallidilutea</name>
    <dbReference type="NCBI Taxonomy" id="504487"/>
    <lineage>
        <taxon>Bacteria</taxon>
        <taxon>Pseudomonadati</taxon>
        <taxon>Bacteroidota</taxon>
        <taxon>Flavobacteriia</taxon>
        <taxon>Flavobacteriales</taxon>
        <taxon>Flavobacteriaceae</taxon>
        <taxon>Jejuia</taxon>
    </lineage>
</organism>
<reference evidence="7 8" key="1">
    <citation type="journal article" date="2014" name="Genome Announc.">
        <title>Draft Genome Sequence of Marine Flavobacterium Jejuia pallidilutea Strain 11shimoA1 and Pigmentation Mutants.</title>
        <authorList>
            <person name="Takatani N."/>
            <person name="Nakanishi M."/>
            <person name="Meirelles P."/>
            <person name="Mino S."/>
            <person name="Suda W."/>
            <person name="Oshima K."/>
            <person name="Hattori M."/>
            <person name="Ohkuma M."/>
            <person name="Hosokawa M."/>
            <person name="Miyashita K."/>
            <person name="Thompson F.L."/>
            <person name="Niwa A."/>
            <person name="Sawabe T."/>
            <person name="Sawabe T."/>
        </authorList>
    </citation>
    <scope>NUCLEOTIDE SEQUENCE [LARGE SCALE GENOMIC DNA]</scope>
    <source>
        <strain evidence="8">JCM19302</strain>
    </source>
</reference>
<dbReference type="GO" id="GO:0045493">
    <property type="term" value="P:xylan catabolic process"/>
    <property type="evidence" value="ECO:0007669"/>
    <property type="project" value="UniProtKB-KW"/>
</dbReference>
<dbReference type="SUPFAM" id="SSF75005">
    <property type="entry name" value="Arabinanase/levansucrase/invertase"/>
    <property type="match status" value="1"/>
</dbReference>
<keyword evidence="2" id="KW-0624">Polysaccharide degradation</keyword>
<sequence length="215" mass="24116">MPDWKIWSSDDLIHWNLETTINPTETYMGASKNCWATDAAYKNGNYYFYFSNGNVNTGVMVGKTPTGPFKDVLGKPMLPEDLTPIKEYDPTVLIDDDAQKTAYIAFGHHRSGDPDFYYMIAKLNTDMVSLAETPKEIKIIGDVNVLGGNDKPTLHKHNGLYYLSAGSHYATSKNIYGPYTKRGNSGNNNYGLTSRAHGNYFNWNNQSFILGVIFI</sequence>
<dbReference type="PANTHER" id="PTHR43772">
    <property type="entry name" value="ENDO-1,4-BETA-XYLANASE"/>
    <property type="match status" value="1"/>
</dbReference>